<gene>
    <name evidence="2" type="ORF">IXC47_10070</name>
</gene>
<accession>A0ABS0ET62</accession>
<feature type="transmembrane region" description="Helical" evidence="1">
    <location>
        <begin position="27"/>
        <end position="47"/>
    </location>
</feature>
<keyword evidence="1" id="KW-1133">Transmembrane helix</keyword>
<dbReference type="RefSeq" id="WP_195875545.1">
    <property type="nucleotide sequence ID" value="NZ_JADOEL010000006.1"/>
</dbReference>
<reference evidence="2 3" key="1">
    <citation type="submission" date="2020-11" db="EMBL/GenBank/DDBJ databases">
        <title>WGS of Herminiimonas contaminans strain Marseille-Q4544 isolated from planarians Schmidtea mediterranea.</title>
        <authorList>
            <person name="Kangale L."/>
        </authorList>
    </citation>
    <scope>NUCLEOTIDE SEQUENCE [LARGE SCALE GENOMIC DNA]</scope>
    <source>
        <strain evidence="2 3">Marseille-Q4544</strain>
    </source>
</reference>
<comment type="caution">
    <text evidence="2">The sequence shown here is derived from an EMBL/GenBank/DDBJ whole genome shotgun (WGS) entry which is preliminary data.</text>
</comment>
<sequence length="52" mass="5757">MLAPTGIQATSLFIWRQFGQGSVGQGMAMSVVTILMTTTVMVAVTLWRQRQR</sequence>
<name>A0ABS0ET62_9BURK</name>
<evidence type="ECO:0000256" key="1">
    <source>
        <dbReference type="SAM" id="Phobius"/>
    </source>
</evidence>
<organism evidence="2 3">
    <name type="scientific">Herminiimonas contaminans</name>
    <dbReference type="NCBI Taxonomy" id="1111140"/>
    <lineage>
        <taxon>Bacteria</taxon>
        <taxon>Pseudomonadati</taxon>
        <taxon>Pseudomonadota</taxon>
        <taxon>Betaproteobacteria</taxon>
        <taxon>Burkholderiales</taxon>
        <taxon>Oxalobacteraceae</taxon>
        <taxon>Herminiimonas</taxon>
    </lineage>
</organism>
<evidence type="ECO:0008006" key="4">
    <source>
        <dbReference type="Google" id="ProtNLM"/>
    </source>
</evidence>
<proteinExistence type="predicted"/>
<dbReference type="Proteomes" id="UP000657372">
    <property type="component" value="Unassembled WGS sequence"/>
</dbReference>
<keyword evidence="3" id="KW-1185">Reference proteome</keyword>
<evidence type="ECO:0000313" key="2">
    <source>
        <dbReference type="EMBL" id="MBF8178027.1"/>
    </source>
</evidence>
<keyword evidence="1" id="KW-0812">Transmembrane</keyword>
<keyword evidence="1" id="KW-0472">Membrane</keyword>
<protein>
    <recommendedName>
        <fullName evidence="4">Binding-protein-dependent transport system inner membrane component</fullName>
    </recommendedName>
</protein>
<dbReference type="EMBL" id="JADOEL010000006">
    <property type="protein sequence ID" value="MBF8178027.1"/>
    <property type="molecule type" value="Genomic_DNA"/>
</dbReference>
<evidence type="ECO:0000313" key="3">
    <source>
        <dbReference type="Proteomes" id="UP000657372"/>
    </source>
</evidence>